<reference evidence="2 3" key="1">
    <citation type="submission" date="2014-05" db="EMBL/GenBank/DDBJ databases">
        <title>Draft Genome Sequence of Kitasatospora cheerisanensis KCTC 2395.</title>
        <authorList>
            <person name="Nam D.H."/>
        </authorList>
    </citation>
    <scope>NUCLEOTIDE SEQUENCE [LARGE SCALE GENOMIC DNA]</scope>
    <source>
        <strain evidence="2 3">KCTC 2395</strain>
    </source>
</reference>
<name>A0A066YY10_9ACTN</name>
<feature type="compositionally biased region" description="Basic residues" evidence="1">
    <location>
        <begin position="13"/>
        <end position="33"/>
    </location>
</feature>
<accession>A0A066YY10</accession>
<sequence>MRWIGPNRSRSPALRRNRTPGSVHRRASARSRTAHAAVSRTALWQSWDIPGK</sequence>
<dbReference type="PATRIC" id="fig|1348663.4.peg.5232"/>
<gene>
    <name evidence="2" type="ORF">KCH_54040</name>
</gene>
<feature type="region of interest" description="Disordered" evidence="1">
    <location>
        <begin position="1"/>
        <end position="37"/>
    </location>
</feature>
<dbReference type="Proteomes" id="UP000027178">
    <property type="component" value="Unassembled WGS sequence"/>
</dbReference>
<dbReference type="EMBL" id="JNBY01000101">
    <property type="protein sequence ID" value="KDN82800.1"/>
    <property type="molecule type" value="Genomic_DNA"/>
</dbReference>
<evidence type="ECO:0000313" key="3">
    <source>
        <dbReference type="Proteomes" id="UP000027178"/>
    </source>
</evidence>
<dbReference type="AlphaFoldDB" id="A0A066YY10"/>
<evidence type="ECO:0000256" key="1">
    <source>
        <dbReference type="SAM" id="MobiDB-lite"/>
    </source>
</evidence>
<evidence type="ECO:0000313" key="2">
    <source>
        <dbReference type="EMBL" id="KDN82800.1"/>
    </source>
</evidence>
<keyword evidence="3" id="KW-1185">Reference proteome</keyword>
<dbReference type="HOGENOM" id="CLU_3080789_0_0_11"/>
<protein>
    <submittedName>
        <fullName evidence="2">Uncharacterized protein</fullName>
    </submittedName>
</protein>
<comment type="caution">
    <text evidence="2">The sequence shown here is derived from an EMBL/GenBank/DDBJ whole genome shotgun (WGS) entry which is preliminary data.</text>
</comment>
<organism evidence="2 3">
    <name type="scientific">Kitasatospora cheerisanensis KCTC 2395</name>
    <dbReference type="NCBI Taxonomy" id="1348663"/>
    <lineage>
        <taxon>Bacteria</taxon>
        <taxon>Bacillati</taxon>
        <taxon>Actinomycetota</taxon>
        <taxon>Actinomycetes</taxon>
        <taxon>Kitasatosporales</taxon>
        <taxon>Streptomycetaceae</taxon>
        <taxon>Kitasatospora</taxon>
    </lineage>
</organism>
<proteinExistence type="predicted"/>